<feature type="domain" description="Class II aldolase/adducin N-terminal" evidence="7">
    <location>
        <begin position="7"/>
        <end position="195"/>
    </location>
</feature>
<keyword evidence="5" id="KW-0479">Metal-binding</keyword>
<gene>
    <name evidence="8" type="ORF">V6984_00875</name>
</gene>
<evidence type="ECO:0000256" key="6">
    <source>
        <dbReference type="ARBA" id="ARBA00022833"/>
    </source>
</evidence>
<dbReference type="EMBL" id="CP146256">
    <property type="protein sequence ID" value="XAH74350.1"/>
    <property type="molecule type" value="Genomic_DNA"/>
</dbReference>
<dbReference type="GO" id="GO:0008742">
    <property type="term" value="F:L-ribulose-phosphate 4-epimerase activity"/>
    <property type="evidence" value="ECO:0007669"/>
    <property type="project" value="UniProtKB-EC"/>
</dbReference>
<protein>
    <recommendedName>
        <fullName evidence="4">L-ribulose-5-phosphate 4-epimerase</fullName>
        <ecNumber evidence="4">5.1.3.4</ecNumber>
    </recommendedName>
</protein>
<dbReference type="PANTHER" id="PTHR22789:SF8">
    <property type="entry name" value="L-RIBULOSE-5-PHOSPHATE 4-EPIMERASE SGBE"/>
    <property type="match status" value="1"/>
</dbReference>
<dbReference type="Gene3D" id="3.40.225.10">
    <property type="entry name" value="Class II aldolase/adducin N-terminal domain"/>
    <property type="match status" value="1"/>
</dbReference>
<comment type="cofactor">
    <cofactor evidence="2">
        <name>Zn(2+)</name>
        <dbReference type="ChEBI" id="CHEBI:29105"/>
    </cofactor>
</comment>
<dbReference type="InterPro" id="IPR036409">
    <property type="entry name" value="Aldolase_II/adducin_N_sf"/>
</dbReference>
<evidence type="ECO:0000256" key="5">
    <source>
        <dbReference type="ARBA" id="ARBA00022723"/>
    </source>
</evidence>
<dbReference type="NCBIfam" id="NF006047">
    <property type="entry name" value="PRK08193.1"/>
    <property type="match status" value="1"/>
</dbReference>
<evidence type="ECO:0000256" key="4">
    <source>
        <dbReference type="ARBA" id="ARBA00013186"/>
    </source>
</evidence>
<dbReference type="Pfam" id="PF00596">
    <property type="entry name" value="Aldolase_II"/>
    <property type="match status" value="1"/>
</dbReference>
<evidence type="ECO:0000256" key="3">
    <source>
        <dbReference type="ARBA" id="ARBA00010037"/>
    </source>
</evidence>
<keyword evidence="8" id="KW-0413">Isomerase</keyword>
<proteinExistence type="inferred from homology"/>
<evidence type="ECO:0000256" key="1">
    <source>
        <dbReference type="ARBA" id="ARBA00001726"/>
    </source>
</evidence>
<dbReference type="InterPro" id="IPR001303">
    <property type="entry name" value="Aldolase_II/adducin_N"/>
</dbReference>
<dbReference type="SMART" id="SM01007">
    <property type="entry name" value="Aldolase_II"/>
    <property type="match status" value="1"/>
</dbReference>
<reference evidence="8 9" key="1">
    <citation type="submission" date="2024-02" db="EMBL/GenBank/DDBJ databases">
        <title>Bacterial strain from lacustrine sediment.</title>
        <authorList>
            <person name="Petit C."/>
            <person name="Fadhlaoui K."/>
        </authorList>
    </citation>
    <scope>NUCLEOTIDE SEQUENCE [LARGE SCALE GENOMIC DNA]</scope>
    <source>
        <strain evidence="8 9">IPX-CK</strain>
    </source>
</reference>
<evidence type="ECO:0000259" key="7">
    <source>
        <dbReference type="SMART" id="SM01007"/>
    </source>
</evidence>
<dbReference type="RefSeq" id="WP_342757943.1">
    <property type="nucleotide sequence ID" value="NZ_CP146256.1"/>
</dbReference>
<dbReference type="NCBIfam" id="NF009625">
    <property type="entry name" value="PRK13145.1"/>
    <property type="match status" value="1"/>
</dbReference>
<dbReference type="CDD" id="cd00398">
    <property type="entry name" value="Aldolase_II"/>
    <property type="match status" value="1"/>
</dbReference>
<dbReference type="NCBIfam" id="NF009003">
    <property type="entry name" value="PRK12348.1"/>
    <property type="match status" value="1"/>
</dbReference>
<keyword evidence="9" id="KW-1185">Reference proteome</keyword>
<name>A0ABZ3EWZ1_9FIRM</name>
<dbReference type="SUPFAM" id="SSF53639">
    <property type="entry name" value="AraD/HMP-PK domain-like"/>
    <property type="match status" value="1"/>
</dbReference>
<comment type="similarity">
    <text evidence="3">Belongs to the aldolase class II family. AraD/FucA subfamily.</text>
</comment>
<evidence type="ECO:0000313" key="8">
    <source>
        <dbReference type="EMBL" id="XAH74350.1"/>
    </source>
</evidence>
<dbReference type="Proteomes" id="UP001451571">
    <property type="component" value="Chromosome"/>
</dbReference>
<accession>A0ABZ3EWZ1</accession>
<organism evidence="8 9">
    <name type="scientific">Kineothrix sedimenti</name>
    <dbReference type="NCBI Taxonomy" id="3123317"/>
    <lineage>
        <taxon>Bacteria</taxon>
        <taxon>Bacillati</taxon>
        <taxon>Bacillota</taxon>
        <taxon>Clostridia</taxon>
        <taxon>Lachnospirales</taxon>
        <taxon>Lachnospiraceae</taxon>
        <taxon>Kineothrix</taxon>
    </lineage>
</organism>
<dbReference type="EC" id="5.1.3.4" evidence="4"/>
<evidence type="ECO:0000313" key="9">
    <source>
        <dbReference type="Proteomes" id="UP001451571"/>
    </source>
</evidence>
<evidence type="ECO:0000256" key="2">
    <source>
        <dbReference type="ARBA" id="ARBA00001947"/>
    </source>
</evidence>
<dbReference type="PANTHER" id="PTHR22789">
    <property type="entry name" value="FUCULOSE PHOSPHATE ALDOLASE"/>
    <property type="match status" value="1"/>
</dbReference>
<sequence length="231" mass="26040">MLEELKKQVYEANMLLPKYGLVTFTWGNVSAIDREKQLFVIKPSGVEYDKLTPEDMVIMDLDGNKVEGRYNPSSDTPTHLELYKAFSKIGGIVHTHSSWATSWAQAGRGIPCYGTTHADYMYGEIPCVRCLTKEEIEGAYEKNTGLLIADYFADKDYEAVPAVLCKNHGPFSWGKDAHEAVHNAVVLEEVAKMAARAERINSRIEPAPQELQDKHYYRKHGVNAYYGQTES</sequence>
<dbReference type="InterPro" id="IPR050197">
    <property type="entry name" value="Aldolase_class_II_sugar_metab"/>
</dbReference>
<comment type="catalytic activity">
    <reaction evidence="1">
        <text>L-ribulose 5-phosphate = D-xylulose 5-phosphate</text>
        <dbReference type="Rhea" id="RHEA:22368"/>
        <dbReference type="ChEBI" id="CHEBI:57737"/>
        <dbReference type="ChEBI" id="CHEBI:58226"/>
        <dbReference type="EC" id="5.1.3.4"/>
    </reaction>
</comment>
<keyword evidence="6" id="KW-0862">Zinc</keyword>